<evidence type="ECO:0000313" key="2">
    <source>
        <dbReference type="Proteomes" id="UP000004848"/>
    </source>
</evidence>
<dbReference type="Proteomes" id="UP000004848">
    <property type="component" value="Unassembled WGS sequence"/>
</dbReference>
<sequence length="47" mass="5392">MFLLRFFVWLNLQIQIALGLAPSELARSINMKILNAAEYRQLSAILT</sequence>
<gene>
    <name evidence="1" type="ORF">SIAM614_21577</name>
</gene>
<reference evidence="1 2" key="1">
    <citation type="submission" date="2006-05" db="EMBL/GenBank/DDBJ databases">
        <authorList>
            <person name="King G."/>
            <person name="Ferriera S."/>
            <person name="Johnson J."/>
            <person name="Kravitz S."/>
            <person name="Beeson K."/>
            <person name="Sutton G."/>
            <person name="Rogers Y.-H."/>
            <person name="Friedman R."/>
            <person name="Frazier M."/>
            <person name="Venter J.C."/>
        </authorList>
    </citation>
    <scope>NUCLEOTIDE SEQUENCE [LARGE SCALE GENOMIC DNA]</scope>
    <source>
        <strain evidence="2">ATCC 25650 / DSM 13394 / JCM 20685 / NBRC 16684 / NCIMB 2208 / IAM 12614 / B1</strain>
    </source>
</reference>
<dbReference type="AlphaFoldDB" id="A0P350"/>
<accession>A0P350</accession>
<comment type="caution">
    <text evidence="1">The sequence shown here is derived from an EMBL/GenBank/DDBJ whole genome shotgun (WGS) entry which is preliminary data.</text>
</comment>
<dbReference type="EMBL" id="AAUW01000029">
    <property type="protein sequence ID" value="EAV40521.1"/>
    <property type="molecule type" value="Genomic_DNA"/>
</dbReference>
<proteinExistence type="predicted"/>
<evidence type="ECO:0000313" key="1">
    <source>
        <dbReference type="EMBL" id="EAV40521.1"/>
    </source>
</evidence>
<organism evidence="1 2">
    <name type="scientific">Roseibium aggregatum (strain ATCC 25650 / DSM 13394 / JCM 20685 / NBRC 16684 / NCIMB 2208 / IAM 12614 / B1)</name>
    <name type="common">Stappia aggregata</name>
    <dbReference type="NCBI Taxonomy" id="384765"/>
    <lineage>
        <taxon>Bacteria</taxon>
        <taxon>Pseudomonadati</taxon>
        <taxon>Pseudomonadota</taxon>
        <taxon>Alphaproteobacteria</taxon>
        <taxon>Hyphomicrobiales</taxon>
        <taxon>Stappiaceae</taxon>
        <taxon>Roseibium</taxon>
    </lineage>
</organism>
<protein>
    <submittedName>
        <fullName evidence="1">Uncharacterized protein</fullName>
    </submittedName>
</protein>
<name>A0P350_ROSAI</name>